<dbReference type="EMBL" id="JBHSDP010000029">
    <property type="protein sequence ID" value="MFC4333093.1"/>
    <property type="molecule type" value="Genomic_DNA"/>
</dbReference>
<organism evidence="3 4">
    <name type="scientific">Streptomyces andamanensis</name>
    <dbReference type="NCBI Taxonomy" id="1565035"/>
    <lineage>
        <taxon>Bacteria</taxon>
        <taxon>Bacillati</taxon>
        <taxon>Actinomycetota</taxon>
        <taxon>Actinomycetes</taxon>
        <taxon>Kitasatosporales</taxon>
        <taxon>Streptomycetaceae</taxon>
        <taxon>Streptomyces</taxon>
    </lineage>
</organism>
<dbReference type="Gene3D" id="6.10.140.1210">
    <property type="match status" value="1"/>
</dbReference>
<dbReference type="Gene3D" id="6.10.250.1500">
    <property type="match status" value="1"/>
</dbReference>
<evidence type="ECO:0000313" key="4">
    <source>
        <dbReference type="Proteomes" id="UP001595824"/>
    </source>
</evidence>
<dbReference type="Gene3D" id="1.10.10.1790">
    <property type="match status" value="1"/>
</dbReference>
<dbReference type="Gene3D" id="1.10.10.1620">
    <property type="match status" value="1"/>
</dbReference>
<dbReference type="Gene3D" id="3.30.1490.470">
    <property type="match status" value="1"/>
</dbReference>
<evidence type="ECO:0000256" key="1">
    <source>
        <dbReference type="SAM" id="MobiDB-lite"/>
    </source>
</evidence>
<dbReference type="RefSeq" id="WP_381744446.1">
    <property type="nucleotide sequence ID" value="NZ_JBHSDP010000029.1"/>
</dbReference>
<dbReference type="InterPro" id="IPR002937">
    <property type="entry name" value="Amino_oxidase"/>
</dbReference>
<feature type="domain" description="Amine oxidase" evidence="2">
    <location>
        <begin position="66"/>
        <end position="511"/>
    </location>
</feature>
<feature type="compositionally biased region" description="Polar residues" evidence="1">
    <location>
        <begin position="702"/>
        <end position="713"/>
    </location>
</feature>
<keyword evidence="4" id="KW-1185">Reference proteome</keyword>
<reference evidence="4" key="1">
    <citation type="journal article" date="2019" name="Int. J. Syst. Evol. Microbiol.">
        <title>The Global Catalogue of Microorganisms (GCM) 10K type strain sequencing project: providing services to taxonomists for standard genome sequencing and annotation.</title>
        <authorList>
            <consortium name="The Broad Institute Genomics Platform"/>
            <consortium name="The Broad Institute Genome Sequencing Center for Infectious Disease"/>
            <person name="Wu L."/>
            <person name="Ma J."/>
        </authorList>
    </citation>
    <scope>NUCLEOTIDE SEQUENCE [LARGE SCALE GENOMIC DNA]</scope>
    <source>
        <strain evidence="4">PCU 347</strain>
    </source>
</reference>
<feature type="compositionally biased region" description="Low complexity" evidence="1">
    <location>
        <begin position="688"/>
        <end position="701"/>
    </location>
</feature>
<accession>A0ABV8TRM2</accession>
<dbReference type="Gene3D" id="3.50.50.60">
    <property type="entry name" value="FAD/NAD(P)-binding domain"/>
    <property type="match status" value="1"/>
</dbReference>
<dbReference type="Gene3D" id="3.30.70.2100">
    <property type="match status" value="1"/>
</dbReference>
<dbReference type="Pfam" id="PF01593">
    <property type="entry name" value="Amino_oxidase"/>
    <property type="match status" value="2"/>
</dbReference>
<dbReference type="Gene3D" id="1.10.405.10">
    <property type="entry name" value="Guanine Nucleotide Dissociation Inhibitor, domain 1"/>
    <property type="match status" value="1"/>
</dbReference>
<dbReference type="SUPFAM" id="SSF51905">
    <property type="entry name" value="FAD/NAD(P)-binding domain"/>
    <property type="match status" value="1"/>
</dbReference>
<name>A0ABV8TRM2_9ACTN</name>
<dbReference type="InterPro" id="IPR036188">
    <property type="entry name" value="FAD/NAD-bd_sf"/>
</dbReference>
<dbReference type="SUPFAM" id="SSF54373">
    <property type="entry name" value="FAD-linked reductases, C-terminal domain"/>
    <property type="match status" value="1"/>
</dbReference>
<dbReference type="InterPro" id="IPR050281">
    <property type="entry name" value="Flavin_monoamine_oxidase"/>
</dbReference>
<evidence type="ECO:0000313" key="3">
    <source>
        <dbReference type="EMBL" id="MFC4333093.1"/>
    </source>
</evidence>
<sequence length="713" mass="78909">MTDTPRDNSATRARWQTCLGLARDLLLVGPDGRDLKLDYLHTLIDTGRLGPTAHPRKKILVIGAGITGLVAARLLKDAGHDVTVLEANASRVGGRIKTFRTTKHHQPFADPAQYAEAGAMRLPDFHPLVLALVDKLGLGRRQFYNVDIDPHTGSGPDVPVPPVTYTSFTGRTWTYGDDSPDFHEPDKRGNSWIRANRVQVRRADYAAGPERINEGFHLTDDEVRASAAQLVDQALESVRDYYSDLVDGVRVDKPFEQWVEGWARVIRDFDGHSMGSFLRDHAGLSDEAVEAVGTLENMSSRLHLSFFHSFLGRSDINPGVRYWEIPGGNWRLPHALYQGLRDEVQLGRRVIRIEYHDPSRDTDPEGTGAVGPDGWGVAVQTLDEDDPKELPRLWTADLAVVTVPFSALRFVEIVPSMSYKKRRAVIETHYDQATKVLLEFSHRWWEFTEADWRDALEDIAPGLYAYYRGGDRSGHGPGAAAAAPLPTLPEPEAGLLGAAVKDNLVTEEMRQVDGALPLRGPAVRPATHCFGGGSTTDNPNRFMYYPSHPAEGGTGGGVVLASYSWSDDAARWDSMPKTERYLYALRNLQALHGRRIEVFFTGRGATQSWARDPYAFGEAALYTAHQMTSFHLDASRPEGPVHFAGEHTSLKHAWIEGALESAVRAALAVHRALPVTDRPEHEHEQAHGQHGQHGQHLGQDQSTTHTRQPGESA</sequence>
<feature type="compositionally biased region" description="Basic and acidic residues" evidence="1">
    <location>
        <begin position="677"/>
        <end position="687"/>
    </location>
</feature>
<protein>
    <submittedName>
        <fullName evidence="3">Flavin monoamine oxidase family protein</fullName>
    </submittedName>
</protein>
<feature type="region of interest" description="Disordered" evidence="1">
    <location>
        <begin position="677"/>
        <end position="713"/>
    </location>
</feature>
<comment type="caution">
    <text evidence="3">The sequence shown here is derived from an EMBL/GenBank/DDBJ whole genome shotgun (WGS) entry which is preliminary data.</text>
</comment>
<dbReference type="PANTHER" id="PTHR10742">
    <property type="entry name" value="FLAVIN MONOAMINE OXIDASE"/>
    <property type="match status" value="1"/>
</dbReference>
<dbReference type="PANTHER" id="PTHR10742:SF342">
    <property type="entry name" value="AMINE OXIDASE"/>
    <property type="match status" value="1"/>
</dbReference>
<evidence type="ECO:0000259" key="2">
    <source>
        <dbReference type="Pfam" id="PF01593"/>
    </source>
</evidence>
<dbReference type="Proteomes" id="UP001595824">
    <property type="component" value="Unassembled WGS sequence"/>
</dbReference>
<feature type="domain" description="Amine oxidase" evidence="2">
    <location>
        <begin position="532"/>
        <end position="669"/>
    </location>
</feature>
<gene>
    <name evidence="3" type="ORF">ACFPC0_36110</name>
</gene>
<proteinExistence type="predicted"/>